<evidence type="ECO:0000313" key="1">
    <source>
        <dbReference type="EMBL" id="CAK9023481.1"/>
    </source>
</evidence>
<comment type="caution">
    <text evidence="1">The sequence shown here is derived from an EMBL/GenBank/DDBJ whole genome shotgun (WGS) entry which is preliminary data.</text>
</comment>
<feature type="non-terminal residue" evidence="1">
    <location>
        <position position="1"/>
    </location>
</feature>
<protein>
    <submittedName>
        <fullName evidence="1">Uncharacterized protein</fullName>
    </submittedName>
</protein>
<evidence type="ECO:0000313" key="2">
    <source>
        <dbReference type="Proteomes" id="UP001642484"/>
    </source>
</evidence>
<gene>
    <name evidence="1" type="ORF">CCMP2556_LOCUS15246</name>
</gene>
<dbReference type="Proteomes" id="UP001642484">
    <property type="component" value="Unassembled WGS sequence"/>
</dbReference>
<name>A0ABP0KA89_9DINO</name>
<proteinExistence type="predicted"/>
<sequence>VVDLKKISHAVLQHRQLGRAALWCSFGDVVSNRETVLVMELLDDLMQTYTSRNLWHNEDMVRLDVAYVVDDALQHIHQQK</sequence>
<feature type="non-terminal residue" evidence="1">
    <location>
        <position position="80"/>
    </location>
</feature>
<organism evidence="1 2">
    <name type="scientific">Durusdinium trenchii</name>
    <dbReference type="NCBI Taxonomy" id="1381693"/>
    <lineage>
        <taxon>Eukaryota</taxon>
        <taxon>Sar</taxon>
        <taxon>Alveolata</taxon>
        <taxon>Dinophyceae</taxon>
        <taxon>Suessiales</taxon>
        <taxon>Symbiodiniaceae</taxon>
        <taxon>Durusdinium</taxon>
    </lineage>
</organism>
<reference evidence="1 2" key="1">
    <citation type="submission" date="2024-02" db="EMBL/GenBank/DDBJ databases">
        <authorList>
            <person name="Chen Y."/>
            <person name="Shah S."/>
            <person name="Dougan E. K."/>
            <person name="Thang M."/>
            <person name="Chan C."/>
        </authorList>
    </citation>
    <scope>NUCLEOTIDE SEQUENCE [LARGE SCALE GENOMIC DNA]</scope>
</reference>
<dbReference type="EMBL" id="CAXAMN010007969">
    <property type="protein sequence ID" value="CAK9023481.1"/>
    <property type="molecule type" value="Genomic_DNA"/>
</dbReference>
<keyword evidence="2" id="KW-1185">Reference proteome</keyword>
<accession>A0ABP0KA89</accession>